<protein>
    <submittedName>
        <fullName evidence="2">Uncharacterized protein</fullName>
    </submittedName>
</protein>
<organism evidence="2 3">
    <name type="scientific">Giardia muris</name>
    <dbReference type="NCBI Taxonomy" id="5742"/>
    <lineage>
        <taxon>Eukaryota</taxon>
        <taxon>Metamonada</taxon>
        <taxon>Diplomonadida</taxon>
        <taxon>Hexamitidae</taxon>
        <taxon>Giardiinae</taxon>
        <taxon>Giardia</taxon>
    </lineage>
</organism>
<proteinExistence type="predicted"/>
<dbReference type="EMBL" id="VDLU01000003">
    <property type="protein sequence ID" value="TNJ27770.1"/>
    <property type="molecule type" value="Genomic_DNA"/>
</dbReference>
<dbReference type="VEuPathDB" id="GiardiaDB:GMRT_10120"/>
<dbReference type="OrthoDB" id="10258954at2759"/>
<dbReference type="AlphaFoldDB" id="A0A4Z1SQ30"/>
<comment type="caution">
    <text evidence="2">The sequence shown here is derived from an EMBL/GenBank/DDBJ whole genome shotgun (WGS) entry which is preliminary data.</text>
</comment>
<reference evidence="2 3" key="1">
    <citation type="submission" date="2019-05" db="EMBL/GenBank/DDBJ databases">
        <title>The compact genome of Giardia muris reveals important steps in the evolution of intestinal protozoan parasites.</title>
        <authorList>
            <person name="Xu F."/>
            <person name="Jimenez-Gonzalez A."/>
            <person name="Einarsson E."/>
            <person name="Astvaldsson A."/>
            <person name="Peirasmaki D."/>
            <person name="Eckmann L."/>
            <person name="Andersson J.O."/>
            <person name="Svard S.G."/>
            <person name="Jerlstrom-Hultqvist J."/>
        </authorList>
    </citation>
    <scope>NUCLEOTIDE SEQUENCE [LARGE SCALE GENOMIC DNA]</scope>
    <source>
        <strain evidence="2 3">Roberts-Thomson</strain>
    </source>
</reference>
<gene>
    <name evidence="2" type="ORF">GMRT_10120</name>
</gene>
<feature type="compositionally biased region" description="Low complexity" evidence="1">
    <location>
        <begin position="341"/>
        <end position="354"/>
    </location>
</feature>
<accession>A0A4Z1SQ30</accession>
<evidence type="ECO:0000256" key="1">
    <source>
        <dbReference type="SAM" id="MobiDB-lite"/>
    </source>
</evidence>
<name>A0A4Z1SQ30_GIAMU</name>
<feature type="region of interest" description="Disordered" evidence="1">
    <location>
        <begin position="338"/>
        <end position="362"/>
    </location>
</feature>
<dbReference type="Proteomes" id="UP000315496">
    <property type="component" value="Chromosome 3"/>
</dbReference>
<keyword evidence="3" id="KW-1185">Reference proteome</keyword>
<sequence>MEHYGYDVLRPIIELLTSLGTERESGSISDSEGSLGTKGSIRRAERLSLHQQRIQYLERSTLEVRPCEGMENVVYLKAPARPSNSPNIVVVCGGTGIKTFMGCLAGHLYDTQTSTDHVLQAIDSSLLDEAQRHNYNLRQLLRAFPNEMTNATLARHDQHLRRMVRKSRAYDITLLLKTKQTERRQGMTPDNLNRPKSICLLEKLLNPDSKPVLKHEPLPIIDFTMVQFQSELFDACDAMNYKLGTTFVDDPVCARTVITLSQEERYPYCRQLFRAQRFFAKMQRLPEYSFNDDVYYFNTLDNRLERHASMQAANSRKLGLDSSQHLSVAEVLCLDGPSQETSSSTLPSNPNTQTRMQRKDSKVSPLLLQLRLQQARKAPTVEPARKASILPIRKTPIEPIALGSLSSRRSMVTRSSTPEWIGPAPPTPLFISLPLCELIPFNCNYAICLDEAWRTYFPSVSKIERTTRLTLNDCRCCASEALVTVMYGTRPCLGIYASTYPRSKRSSLSLRQLCNALHFWGKDDVLDSYNEKERTYNALPVELQVELLSLLNGSGLHTSRPLVAYQTPLTLQVLVDLVVDGWTRSMGPDSDPFYSPTERQVYVDPLLSILHLCESVLQDSGLMLPARPSVGRQYAHDVLAIENDVLSTRTVDIVAYHATYEFDTFRNKQ</sequence>
<evidence type="ECO:0000313" key="3">
    <source>
        <dbReference type="Proteomes" id="UP000315496"/>
    </source>
</evidence>
<evidence type="ECO:0000313" key="2">
    <source>
        <dbReference type="EMBL" id="TNJ27770.1"/>
    </source>
</evidence>